<dbReference type="InterPro" id="IPR036412">
    <property type="entry name" value="HAD-like_sf"/>
</dbReference>
<dbReference type="SUPFAM" id="SSF56784">
    <property type="entry name" value="HAD-like"/>
    <property type="match status" value="1"/>
</dbReference>
<evidence type="ECO:0000313" key="2">
    <source>
        <dbReference type="EMBL" id="GAA3619346.1"/>
    </source>
</evidence>
<dbReference type="PRINTS" id="PR00413">
    <property type="entry name" value="HADHALOGNASE"/>
</dbReference>
<sequence length="229" mass="25217">MIRSVVFDVGETLLDDTSEWGRWADWIGVPRHTFSAVMGAVVWDGRDNGETFEYFRPGFDLPAERQRREEAGCGENISETDLYPDVRPALAALREAGYWVGVSGNQSARTGELLRALDLPADAVTVSGELGLIKPSPAYFDWLAGWAPGDRDEILYVGDHRDFDAIPARAQGFRAALVRRGPWGHLWADDEEVKRTVDWVLGSLTELPALLGPLLGPREPAGPEPVPHG</sequence>
<protein>
    <recommendedName>
        <fullName evidence="4">HAD superfamily hydrolase (TIGR01549 family)</fullName>
    </recommendedName>
</protein>
<reference evidence="3" key="1">
    <citation type="journal article" date="2019" name="Int. J. Syst. Evol. Microbiol.">
        <title>The Global Catalogue of Microorganisms (GCM) 10K type strain sequencing project: providing services to taxonomists for standard genome sequencing and annotation.</title>
        <authorList>
            <consortium name="The Broad Institute Genomics Platform"/>
            <consortium name="The Broad Institute Genome Sequencing Center for Infectious Disease"/>
            <person name="Wu L."/>
            <person name="Ma J."/>
        </authorList>
    </citation>
    <scope>NUCLEOTIDE SEQUENCE [LARGE SCALE GENOMIC DNA]</scope>
    <source>
        <strain evidence="3">JCM 16902</strain>
    </source>
</reference>
<evidence type="ECO:0000256" key="1">
    <source>
        <dbReference type="ARBA" id="ARBA00022801"/>
    </source>
</evidence>
<dbReference type="Proteomes" id="UP001501074">
    <property type="component" value="Unassembled WGS sequence"/>
</dbReference>
<dbReference type="SFLD" id="SFLDS00003">
    <property type="entry name" value="Haloacid_Dehalogenase"/>
    <property type="match status" value="1"/>
</dbReference>
<dbReference type="InterPro" id="IPR023214">
    <property type="entry name" value="HAD_sf"/>
</dbReference>
<dbReference type="SFLD" id="SFLDG01129">
    <property type="entry name" value="C1.5:_HAD__Beta-PGM__Phosphata"/>
    <property type="match status" value="1"/>
</dbReference>
<dbReference type="RefSeq" id="WP_231480917.1">
    <property type="nucleotide sequence ID" value="NZ_BAAAZO010000006.1"/>
</dbReference>
<dbReference type="Gene3D" id="3.40.50.1000">
    <property type="entry name" value="HAD superfamily/HAD-like"/>
    <property type="match status" value="1"/>
</dbReference>
<dbReference type="PANTHER" id="PTHR43316">
    <property type="entry name" value="HYDROLASE, HALOACID DELAHOGENASE-RELATED"/>
    <property type="match status" value="1"/>
</dbReference>
<keyword evidence="1" id="KW-0378">Hydrolase</keyword>
<evidence type="ECO:0008006" key="4">
    <source>
        <dbReference type="Google" id="ProtNLM"/>
    </source>
</evidence>
<evidence type="ECO:0000313" key="3">
    <source>
        <dbReference type="Proteomes" id="UP001501074"/>
    </source>
</evidence>
<comment type="caution">
    <text evidence="2">The sequence shown here is derived from an EMBL/GenBank/DDBJ whole genome shotgun (WGS) entry which is preliminary data.</text>
</comment>
<name>A0ABP6ZXB1_9ACTN</name>
<gene>
    <name evidence="2" type="ORF">GCM10022223_40190</name>
</gene>
<dbReference type="InterPro" id="IPR006439">
    <property type="entry name" value="HAD-SF_hydro_IA"/>
</dbReference>
<keyword evidence="3" id="KW-1185">Reference proteome</keyword>
<dbReference type="EMBL" id="BAAAZO010000006">
    <property type="protein sequence ID" value="GAA3619346.1"/>
    <property type="molecule type" value="Genomic_DNA"/>
</dbReference>
<proteinExistence type="predicted"/>
<dbReference type="InterPro" id="IPR051540">
    <property type="entry name" value="S-2-haloacid_dehalogenase"/>
</dbReference>
<organism evidence="2 3">
    <name type="scientific">Kineosporia mesophila</name>
    <dbReference type="NCBI Taxonomy" id="566012"/>
    <lineage>
        <taxon>Bacteria</taxon>
        <taxon>Bacillati</taxon>
        <taxon>Actinomycetota</taxon>
        <taxon>Actinomycetes</taxon>
        <taxon>Kineosporiales</taxon>
        <taxon>Kineosporiaceae</taxon>
        <taxon>Kineosporia</taxon>
    </lineage>
</organism>
<accession>A0ABP6ZXB1</accession>
<dbReference type="Pfam" id="PF00702">
    <property type="entry name" value="Hydrolase"/>
    <property type="match status" value="1"/>
</dbReference>